<feature type="transmembrane region" description="Helical" evidence="1">
    <location>
        <begin position="37"/>
        <end position="59"/>
    </location>
</feature>
<feature type="transmembrane region" description="Helical" evidence="1">
    <location>
        <begin position="12"/>
        <end position="31"/>
    </location>
</feature>
<dbReference type="GeneID" id="111016974"/>
<evidence type="ECO:0000313" key="2">
    <source>
        <dbReference type="Proteomes" id="UP000504603"/>
    </source>
</evidence>
<keyword evidence="1" id="KW-1133">Transmembrane helix</keyword>
<evidence type="ECO:0000256" key="1">
    <source>
        <dbReference type="SAM" id="Phobius"/>
    </source>
</evidence>
<organism evidence="2 4">
    <name type="scientific">Momordica charantia</name>
    <name type="common">Bitter gourd</name>
    <name type="synonym">Balsam pear</name>
    <dbReference type="NCBI Taxonomy" id="3673"/>
    <lineage>
        <taxon>Eukaryota</taxon>
        <taxon>Viridiplantae</taxon>
        <taxon>Streptophyta</taxon>
        <taxon>Embryophyta</taxon>
        <taxon>Tracheophyta</taxon>
        <taxon>Spermatophyta</taxon>
        <taxon>Magnoliopsida</taxon>
        <taxon>eudicotyledons</taxon>
        <taxon>Gunneridae</taxon>
        <taxon>Pentapetalae</taxon>
        <taxon>rosids</taxon>
        <taxon>fabids</taxon>
        <taxon>Cucurbitales</taxon>
        <taxon>Cucurbitaceae</taxon>
        <taxon>Momordiceae</taxon>
        <taxon>Momordica</taxon>
    </lineage>
</organism>
<evidence type="ECO:0000313" key="3">
    <source>
        <dbReference type="RefSeq" id="XP_022148281.1"/>
    </source>
</evidence>
<proteinExistence type="predicted"/>
<dbReference type="RefSeq" id="XP_022148282.1">
    <property type="nucleotide sequence ID" value="XM_022292590.1"/>
</dbReference>
<evidence type="ECO:0000313" key="4">
    <source>
        <dbReference type="RefSeq" id="XP_022148282.1"/>
    </source>
</evidence>
<protein>
    <submittedName>
        <fullName evidence="3 4">Uncharacterized protein LOC111016974</fullName>
    </submittedName>
</protein>
<evidence type="ECO:0000313" key="5">
    <source>
        <dbReference type="RefSeq" id="XP_022148283.1"/>
    </source>
</evidence>
<reference evidence="3 4" key="1">
    <citation type="submission" date="2025-04" db="UniProtKB">
        <authorList>
            <consortium name="RefSeq"/>
        </authorList>
    </citation>
    <scope>IDENTIFICATION</scope>
    <source>
        <strain evidence="3 4">OHB3-1</strain>
    </source>
</reference>
<dbReference type="AlphaFoldDB" id="A0A6J1D4N3"/>
<dbReference type="Proteomes" id="UP000504603">
    <property type="component" value="Unplaced"/>
</dbReference>
<accession>A0A6J1D4N3</accession>
<gene>
    <name evidence="3 4 5" type="primary">LOC111016974</name>
</gene>
<dbReference type="RefSeq" id="XP_022148281.1">
    <property type="nucleotide sequence ID" value="XM_022292589.1"/>
</dbReference>
<keyword evidence="2" id="KW-1185">Reference proteome</keyword>
<dbReference type="KEGG" id="mcha:111016974"/>
<keyword evidence="1" id="KW-0812">Transmembrane</keyword>
<dbReference type="RefSeq" id="XP_022148283.1">
    <property type="nucleotide sequence ID" value="XM_022292591.1"/>
</dbReference>
<sequence>MLSCKDKWLGYFNISHFLALIFVLLSIKFVNGYTNLLVLWIRATGTSPPSLFTACLLMLTHCHIARRCRFLYPAVATVLAADTSLLDHLCSCFFLGTHSRARVLEILQESQCSPIRACNSTLFLILFVEPKKLQYNLSPDEIEVLEQNSLAYLFQVLPLPLLFCL</sequence>
<keyword evidence="1" id="KW-0472">Membrane</keyword>
<name>A0A6J1D4N3_MOMCH</name>